<dbReference type="InterPro" id="IPR027417">
    <property type="entry name" value="P-loop_NTPase"/>
</dbReference>
<dbReference type="NCBIfam" id="NF000355">
    <property type="entry name" value="ribo_prot_ABC_F"/>
    <property type="match status" value="1"/>
</dbReference>
<reference evidence="5 6" key="1">
    <citation type="submission" date="2017-03" db="EMBL/GenBank/DDBJ databases">
        <title>wgs assembly of Dolosigranulum pigrum KPL CDC strains.</title>
        <authorList>
            <person name="Brugger S.D."/>
            <person name="Pettigrew M."/>
            <person name="Kong Y."/>
            <person name="Lemon K.P."/>
        </authorList>
    </citation>
    <scope>NUCLEOTIDE SEQUENCE [LARGE SCALE GENOMIC DNA]</scope>
    <source>
        <strain evidence="5 6">KPL1931_CDC4294-98</strain>
    </source>
</reference>
<protein>
    <recommendedName>
        <fullName evidence="4">ABC transporter domain-containing protein</fullName>
    </recommendedName>
</protein>
<dbReference type="InterPro" id="IPR017871">
    <property type="entry name" value="ABC_transporter-like_CS"/>
</dbReference>
<dbReference type="InterPro" id="IPR051309">
    <property type="entry name" value="ABCF_ATPase"/>
</dbReference>
<gene>
    <name evidence="5" type="ORF">B8A44_09265</name>
</gene>
<dbReference type="EMBL" id="NAQV01000051">
    <property type="protein sequence ID" value="RAN61657.1"/>
    <property type="molecule type" value="Genomic_DNA"/>
</dbReference>
<dbReference type="FunFam" id="3.40.50.300:FF:000011">
    <property type="entry name" value="Putative ABC transporter ATP-binding component"/>
    <property type="match status" value="1"/>
</dbReference>
<dbReference type="SMART" id="SM00382">
    <property type="entry name" value="AAA"/>
    <property type="match status" value="2"/>
</dbReference>
<dbReference type="PROSITE" id="PS50893">
    <property type="entry name" value="ABC_TRANSPORTER_2"/>
    <property type="match status" value="2"/>
</dbReference>
<sequence>MSIIQFNQVSYAVYEQPLFESVNLTIEATDRIGIVGQNGVGKSTFLKLIAGEEIPDSGERYKAHDATIHLHKQTVNFDTHETVREFLEACFADISEIQAKMTALETKMSQLNADLEELLEQYGQLQEKFYELGGYTCESRLQEVANGLGLGQYLDYPLATLSGGQRSKVALAKCLLEQADILLLDEPTNHLDRDTIEWLIQFIHQYKGAILIVSHDRYLLDQVATRIFEIDDQHIYQYPGNYTQFKQLKEERLLAAYRDFKNQQDKIDRLKSQIKQYRQWGNEGHNPKHFKKAKSLEKILAKIEPVSDPTNHRQMNITVEDAGKKGPKRLVEFRGVSKSFNAEILSNVNWLVRRGEHIGIVGRNGVGKSTLLKLVAGTTKPDSGQIVRPDQLAIGTMSQHPFSNLSGERRVIDVFRQPFSLTQEQARHALAQFLFFGKDVFKSLGELSGGERMRLKWAQLIQGQYDLLLLDEPTNHLDIDSKELIEEVLADYTGSMIIVSHDRYFTDTCCDKLYELTNGQLNLIDKSVK</sequence>
<dbReference type="RefSeq" id="WP_112790570.1">
    <property type="nucleotide sequence ID" value="NZ_NAQV01000051.1"/>
</dbReference>
<evidence type="ECO:0000313" key="6">
    <source>
        <dbReference type="Proteomes" id="UP000249099"/>
    </source>
</evidence>
<evidence type="ECO:0000313" key="5">
    <source>
        <dbReference type="EMBL" id="RAN61657.1"/>
    </source>
</evidence>
<evidence type="ECO:0000259" key="4">
    <source>
        <dbReference type="PROSITE" id="PS50893"/>
    </source>
</evidence>
<dbReference type="PROSITE" id="PS00211">
    <property type="entry name" value="ABC_TRANSPORTER_1"/>
    <property type="match status" value="2"/>
</dbReference>
<dbReference type="InterPro" id="IPR032781">
    <property type="entry name" value="ABC_tran_Xtn"/>
</dbReference>
<keyword evidence="1" id="KW-0547">Nucleotide-binding</keyword>
<dbReference type="SUPFAM" id="SSF52540">
    <property type="entry name" value="P-loop containing nucleoside triphosphate hydrolases"/>
    <property type="match status" value="2"/>
</dbReference>
<feature type="domain" description="ABC transporter" evidence="4">
    <location>
        <begin position="317"/>
        <end position="528"/>
    </location>
</feature>
<dbReference type="InterPro" id="IPR003439">
    <property type="entry name" value="ABC_transporter-like_ATP-bd"/>
</dbReference>
<comment type="caution">
    <text evidence="5">The sequence shown here is derived from an EMBL/GenBank/DDBJ whole genome shotgun (WGS) entry which is preliminary data.</text>
</comment>
<dbReference type="GO" id="GO:0005524">
    <property type="term" value="F:ATP binding"/>
    <property type="evidence" value="ECO:0007669"/>
    <property type="project" value="UniProtKB-KW"/>
</dbReference>
<dbReference type="Pfam" id="PF00005">
    <property type="entry name" value="ABC_tran"/>
    <property type="match status" value="2"/>
</dbReference>
<keyword evidence="3" id="KW-0175">Coiled coil</keyword>
<dbReference type="GO" id="GO:0016887">
    <property type="term" value="F:ATP hydrolysis activity"/>
    <property type="evidence" value="ECO:0007669"/>
    <property type="project" value="InterPro"/>
</dbReference>
<proteinExistence type="predicted"/>
<dbReference type="InterPro" id="IPR003593">
    <property type="entry name" value="AAA+_ATPase"/>
</dbReference>
<dbReference type="AlphaFoldDB" id="A0A328KGW0"/>
<dbReference type="Gene3D" id="3.40.50.300">
    <property type="entry name" value="P-loop containing nucleotide triphosphate hydrolases"/>
    <property type="match status" value="2"/>
</dbReference>
<dbReference type="Proteomes" id="UP000249099">
    <property type="component" value="Unassembled WGS sequence"/>
</dbReference>
<feature type="coiled-coil region" evidence="3">
    <location>
        <begin position="94"/>
        <end position="128"/>
    </location>
</feature>
<evidence type="ECO:0000256" key="1">
    <source>
        <dbReference type="ARBA" id="ARBA00022741"/>
    </source>
</evidence>
<evidence type="ECO:0000256" key="2">
    <source>
        <dbReference type="ARBA" id="ARBA00022840"/>
    </source>
</evidence>
<organism evidence="5 6">
    <name type="scientific">Dolosigranulum pigrum</name>
    <dbReference type="NCBI Taxonomy" id="29394"/>
    <lineage>
        <taxon>Bacteria</taxon>
        <taxon>Bacillati</taxon>
        <taxon>Bacillota</taxon>
        <taxon>Bacilli</taxon>
        <taxon>Lactobacillales</taxon>
        <taxon>Carnobacteriaceae</taxon>
        <taxon>Dolosigranulum</taxon>
    </lineage>
</organism>
<keyword evidence="2" id="KW-0067">ATP-binding</keyword>
<feature type="domain" description="ABC transporter" evidence="4">
    <location>
        <begin position="4"/>
        <end position="257"/>
    </location>
</feature>
<dbReference type="PANTHER" id="PTHR42855">
    <property type="entry name" value="ABC TRANSPORTER ATP-BINDING SUBUNIT"/>
    <property type="match status" value="1"/>
</dbReference>
<dbReference type="Pfam" id="PF12848">
    <property type="entry name" value="ABC_tran_Xtn"/>
    <property type="match status" value="1"/>
</dbReference>
<dbReference type="PANTHER" id="PTHR42855:SF2">
    <property type="entry name" value="DRUG RESISTANCE ABC TRANSPORTER,ATP-BINDING PROTEIN"/>
    <property type="match status" value="1"/>
</dbReference>
<evidence type="ECO:0000256" key="3">
    <source>
        <dbReference type="SAM" id="Coils"/>
    </source>
</evidence>
<accession>A0A328KGW0</accession>
<dbReference type="CDD" id="cd03221">
    <property type="entry name" value="ABCF_EF-3"/>
    <property type="match status" value="2"/>
</dbReference>
<name>A0A328KGW0_9LACT</name>